<sequence length="169" mass="17949">MVSIEVLPATSATWNDVMETAPAFAADAGPLLEAGSKIVATLRKDGSPRISAIDMRLVEGHAVLMLMPHSQKVRDIRRDPRVAVHASSHASADMASWPGDAKLCGRAVQADPVTAARLRDAIGAPEEVAGDPVFVVDITEVVITRPAPGGDQVEVILWKGGDVRRMQAR</sequence>
<keyword evidence="1" id="KW-0560">Oxidoreductase</keyword>
<name>A0ABS4TYF3_9PSEU</name>
<gene>
    <name evidence="2" type="ORF">JOF56_009817</name>
</gene>
<evidence type="ECO:0000313" key="2">
    <source>
        <dbReference type="EMBL" id="MBP2329432.1"/>
    </source>
</evidence>
<dbReference type="PANTHER" id="PTHR35176:SF6">
    <property type="entry name" value="HEME OXYGENASE HI_0854-RELATED"/>
    <property type="match status" value="1"/>
</dbReference>
<keyword evidence="3" id="KW-1185">Reference proteome</keyword>
<organism evidence="2 3">
    <name type="scientific">Kibdelosporangium banguiense</name>
    <dbReference type="NCBI Taxonomy" id="1365924"/>
    <lineage>
        <taxon>Bacteria</taxon>
        <taxon>Bacillati</taxon>
        <taxon>Actinomycetota</taxon>
        <taxon>Actinomycetes</taxon>
        <taxon>Pseudonocardiales</taxon>
        <taxon>Pseudonocardiaceae</taxon>
        <taxon>Kibdelosporangium</taxon>
    </lineage>
</organism>
<protein>
    <recommendedName>
        <fullName evidence="4">Pyridoxamine 5'-phosphate oxidase</fullName>
    </recommendedName>
</protein>
<evidence type="ECO:0008006" key="4">
    <source>
        <dbReference type="Google" id="ProtNLM"/>
    </source>
</evidence>
<dbReference type="EMBL" id="JAGINW010000001">
    <property type="protein sequence ID" value="MBP2329432.1"/>
    <property type="molecule type" value="Genomic_DNA"/>
</dbReference>
<dbReference type="InterPro" id="IPR012349">
    <property type="entry name" value="Split_barrel_FMN-bd"/>
</dbReference>
<evidence type="ECO:0000256" key="1">
    <source>
        <dbReference type="ARBA" id="ARBA00023002"/>
    </source>
</evidence>
<dbReference type="Proteomes" id="UP001519332">
    <property type="component" value="Unassembled WGS sequence"/>
</dbReference>
<dbReference type="Gene3D" id="2.30.110.10">
    <property type="entry name" value="Electron Transport, Fmn-binding Protein, Chain A"/>
    <property type="match status" value="1"/>
</dbReference>
<reference evidence="2 3" key="1">
    <citation type="submission" date="2021-03" db="EMBL/GenBank/DDBJ databases">
        <title>Sequencing the genomes of 1000 actinobacteria strains.</title>
        <authorList>
            <person name="Klenk H.-P."/>
        </authorList>
    </citation>
    <scope>NUCLEOTIDE SEQUENCE [LARGE SCALE GENOMIC DNA]</scope>
    <source>
        <strain evidence="2 3">DSM 46670</strain>
    </source>
</reference>
<evidence type="ECO:0000313" key="3">
    <source>
        <dbReference type="Proteomes" id="UP001519332"/>
    </source>
</evidence>
<accession>A0ABS4TYF3</accession>
<dbReference type="InterPro" id="IPR052019">
    <property type="entry name" value="F420H2_bilvrd_red/Heme_oxyg"/>
</dbReference>
<dbReference type="PANTHER" id="PTHR35176">
    <property type="entry name" value="HEME OXYGENASE HI_0854-RELATED"/>
    <property type="match status" value="1"/>
</dbReference>
<comment type="caution">
    <text evidence="2">The sequence shown here is derived from an EMBL/GenBank/DDBJ whole genome shotgun (WGS) entry which is preliminary data.</text>
</comment>
<dbReference type="RefSeq" id="WP_209646226.1">
    <property type="nucleotide sequence ID" value="NZ_JAGINW010000001.1"/>
</dbReference>
<proteinExistence type="predicted"/>
<dbReference type="SUPFAM" id="SSF50475">
    <property type="entry name" value="FMN-binding split barrel"/>
    <property type="match status" value="1"/>
</dbReference>